<dbReference type="EMBL" id="JADCNM010000006">
    <property type="protein sequence ID" value="KAG0477804.1"/>
    <property type="molecule type" value="Genomic_DNA"/>
</dbReference>
<evidence type="ECO:0000256" key="2">
    <source>
        <dbReference type="PROSITE-ProRule" id="PRU00708"/>
    </source>
</evidence>
<dbReference type="OrthoDB" id="185373at2759"/>
<feature type="repeat" description="PPR" evidence="2">
    <location>
        <begin position="364"/>
        <end position="394"/>
    </location>
</feature>
<accession>A0A835UVW5</accession>
<feature type="repeat" description="PPR" evidence="2">
    <location>
        <begin position="501"/>
        <end position="536"/>
    </location>
</feature>
<dbReference type="InterPro" id="IPR002885">
    <property type="entry name" value="PPR_rpt"/>
</dbReference>
<reference evidence="3 4" key="1">
    <citation type="journal article" date="2020" name="Nat. Food">
        <title>A phased Vanilla planifolia genome enables genetic improvement of flavour and production.</title>
        <authorList>
            <person name="Hasing T."/>
            <person name="Tang H."/>
            <person name="Brym M."/>
            <person name="Khazi F."/>
            <person name="Huang T."/>
            <person name="Chambers A.H."/>
        </authorList>
    </citation>
    <scope>NUCLEOTIDE SEQUENCE [LARGE SCALE GENOMIC DNA]</scope>
    <source>
        <tissue evidence="3">Leaf</tissue>
    </source>
</reference>
<keyword evidence="1" id="KW-0677">Repeat</keyword>
<dbReference type="Gene3D" id="1.25.40.10">
    <property type="entry name" value="Tetratricopeptide repeat domain"/>
    <property type="match status" value="4"/>
</dbReference>
<evidence type="ECO:0000256" key="1">
    <source>
        <dbReference type="ARBA" id="ARBA00022737"/>
    </source>
</evidence>
<dbReference type="InterPro" id="IPR046960">
    <property type="entry name" value="PPR_At4g14850-like_plant"/>
</dbReference>
<dbReference type="NCBIfam" id="TIGR00756">
    <property type="entry name" value="PPR"/>
    <property type="match status" value="4"/>
</dbReference>
<gene>
    <name evidence="3" type="ORF">HPP92_012523</name>
</gene>
<name>A0A835UVW5_VANPL</name>
<dbReference type="InterPro" id="IPR046848">
    <property type="entry name" value="E_motif"/>
</dbReference>
<sequence>MVFFNLTGRRLQPFFQKASWFFDTPVCKPEPGFATTAIQSLCREGDIAGARKLFDEMPEKNVFSFSTMIYGYSSNGFFVDSLHLFSNMQDLQIHPNSYTFVALLLASAGLRNSKIGESIHGRVIKNGLEFDAFVSTALLNSYSKCGSVADAYRLFCASDRPSLAHWNAMIAGFVLDHLFEEALLLFERLKLSGAMPNCITMMSVTQGCLGHGSLRLSESVHGYIVKAGFESDLSLMNSVLDMYLSFGCLDIAGGFFAKMEAKDVISWTNMMGFMLDIAHPVDALQLFSQMRDSRIDVDVVAMMIVTSACTILGDLTKGRSVHGQIVVLGFGSELPVVNSLLTMYSSCGDLGCATILFDQIGRKSLVSWTAMISGLVSNGQPREGLHLLIRMRREEPFHLDSVTLICCVASSSEMANLELCEQLHGCSFRSGLIQSVDVQNSLVAAYGRCGYAGIALRVFQSMRRRNVVSCNAMISSFGINGRAEEALSLFQEMENFGEKPDSITFVNALNTCVHSGMVDEGLKVFERMLKEEQINPRAEHYGCLVGMLARAGRLEEASKLAELATDDEAASSACWALLGGGHICSTSSVAEVAAAKMCEISSWDASYVVLLSNVYAGEGKFELVERLTSRIGKKSMVKSPGFSVIWHSM</sequence>
<protein>
    <recommendedName>
        <fullName evidence="5">Pentatricopeptide repeat-containing protein</fullName>
    </recommendedName>
</protein>
<dbReference type="InterPro" id="IPR011990">
    <property type="entry name" value="TPR-like_helical_dom_sf"/>
</dbReference>
<feature type="repeat" description="PPR" evidence="2">
    <location>
        <begin position="162"/>
        <end position="196"/>
    </location>
</feature>
<dbReference type="GO" id="GO:0009451">
    <property type="term" value="P:RNA modification"/>
    <property type="evidence" value="ECO:0007669"/>
    <property type="project" value="InterPro"/>
</dbReference>
<dbReference type="GO" id="GO:0099402">
    <property type="term" value="P:plant organ development"/>
    <property type="evidence" value="ECO:0007669"/>
    <property type="project" value="UniProtKB-ARBA"/>
</dbReference>
<dbReference type="Proteomes" id="UP000639772">
    <property type="component" value="Chromosome 6"/>
</dbReference>
<feature type="repeat" description="PPR" evidence="2">
    <location>
        <begin position="61"/>
        <end position="95"/>
    </location>
</feature>
<dbReference type="PANTHER" id="PTHR24015:SF1063">
    <property type="entry name" value="OS12G0156900 PROTEIN"/>
    <property type="match status" value="1"/>
</dbReference>
<dbReference type="GO" id="GO:0003723">
    <property type="term" value="F:RNA binding"/>
    <property type="evidence" value="ECO:0007669"/>
    <property type="project" value="InterPro"/>
</dbReference>
<evidence type="ECO:0000313" key="4">
    <source>
        <dbReference type="Proteomes" id="UP000639772"/>
    </source>
</evidence>
<dbReference type="FunFam" id="1.25.40.10:FF:000343">
    <property type="entry name" value="Pentatricopeptide repeat-containing protein At3g58590"/>
    <property type="match status" value="1"/>
</dbReference>
<evidence type="ECO:0000313" key="3">
    <source>
        <dbReference type="EMBL" id="KAG0477804.1"/>
    </source>
</evidence>
<dbReference type="AlphaFoldDB" id="A0A835UVW5"/>
<comment type="caution">
    <text evidence="3">The sequence shown here is derived from an EMBL/GenBank/DDBJ whole genome shotgun (WGS) entry which is preliminary data.</text>
</comment>
<feature type="repeat" description="PPR" evidence="2">
    <location>
        <begin position="466"/>
        <end position="500"/>
    </location>
</feature>
<evidence type="ECO:0008006" key="5">
    <source>
        <dbReference type="Google" id="ProtNLM"/>
    </source>
</evidence>
<dbReference type="FunFam" id="1.25.40.10:FF:000351">
    <property type="entry name" value="Pentatricopeptide repeat-containing protein"/>
    <property type="match status" value="1"/>
</dbReference>
<dbReference type="PROSITE" id="PS51375">
    <property type="entry name" value="PPR"/>
    <property type="match status" value="5"/>
</dbReference>
<dbReference type="PANTHER" id="PTHR24015">
    <property type="entry name" value="OS07G0578800 PROTEIN-RELATED"/>
    <property type="match status" value="1"/>
</dbReference>
<organism evidence="3 4">
    <name type="scientific">Vanilla planifolia</name>
    <name type="common">Vanilla</name>
    <dbReference type="NCBI Taxonomy" id="51239"/>
    <lineage>
        <taxon>Eukaryota</taxon>
        <taxon>Viridiplantae</taxon>
        <taxon>Streptophyta</taxon>
        <taxon>Embryophyta</taxon>
        <taxon>Tracheophyta</taxon>
        <taxon>Spermatophyta</taxon>
        <taxon>Magnoliopsida</taxon>
        <taxon>Liliopsida</taxon>
        <taxon>Asparagales</taxon>
        <taxon>Orchidaceae</taxon>
        <taxon>Vanilloideae</taxon>
        <taxon>Vanilleae</taxon>
        <taxon>Vanilla</taxon>
    </lineage>
</organism>
<dbReference type="FunFam" id="1.25.40.10:FF:000158">
    <property type="entry name" value="pentatricopeptide repeat-containing protein At2g33680"/>
    <property type="match status" value="1"/>
</dbReference>
<dbReference type="Pfam" id="PF01535">
    <property type="entry name" value="PPR"/>
    <property type="match status" value="5"/>
</dbReference>
<dbReference type="Pfam" id="PF13041">
    <property type="entry name" value="PPR_2"/>
    <property type="match status" value="1"/>
</dbReference>
<proteinExistence type="predicted"/>
<dbReference type="Pfam" id="PF20431">
    <property type="entry name" value="E_motif"/>
    <property type="match status" value="1"/>
</dbReference>